<sequence length="491" mass="51937">MDVAIVGSGPNGLAAGVVLARAGLSVHVFEAGDTVGGGLRSRALFDDDVVHDLCSAVHPMAAASRFFREFDLGARGVDLLQPEASYAHPFPGGPPGVAYHSLDRTCAGLGADGPRWRRLMEPLLEHSGPIVDLFLSDQRRLPADPSVPWLLGSRVLAHGTGLAGRWFSGRVAPGLLAGVAAHSLGPLPSLPGGAVAMLLGHLAHGSGWPVPRGGSQRIADAMAADLVAHGGVVHTVAPVTDLRELARAKAVLLNVSPRVLLDLAGPWLPRRYRRRLERWRYGPGAAKVDFLVSEPIPWADPELAAAGTVHLGEDERDVFAHETAVANGAPAAHPFTLVVDPAVADPSRARGGRRPVWAYSHVPNGDRTDPAELVRARIERYAPGFSDTVLARRGIPAAELADYNPNYVGGDIAGGAVTVPQMLFRPAPRWHPYRTPLGGVYLCSASTPPGPSVHGMAGYYAAADVLRREFGIRDLPSLEPDHPVRAAEGMR</sequence>
<dbReference type="OrthoDB" id="833207at2"/>
<gene>
    <name evidence="1" type="ORF">B0I33_103240</name>
</gene>
<evidence type="ECO:0000313" key="1">
    <source>
        <dbReference type="EMBL" id="PRX49206.1"/>
    </source>
</evidence>
<dbReference type="Pfam" id="PF13450">
    <property type="entry name" value="NAD_binding_8"/>
    <property type="match status" value="1"/>
</dbReference>
<name>A0A2T0LYJ9_9PSEU</name>
<keyword evidence="2" id="KW-1185">Reference proteome</keyword>
<dbReference type="SUPFAM" id="SSF51905">
    <property type="entry name" value="FAD/NAD(P)-binding domain"/>
    <property type="match status" value="1"/>
</dbReference>
<comment type="caution">
    <text evidence="1">The sequence shown here is derived from an EMBL/GenBank/DDBJ whole genome shotgun (WGS) entry which is preliminary data.</text>
</comment>
<dbReference type="EMBL" id="PVNH01000003">
    <property type="protein sequence ID" value="PRX49206.1"/>
    <property type="molecule type" value="Genomic_DNA"/>
</dbReference>
<dbReference type="PANTHER" id="PTHR10668:SF105">
    <property type="entry name" value="DEHYDROGENASE-RELATED"/>
    <property type="match status" value="1"/>
</dbReference>
<dbReference type="PRINTS" id="PR00419">
    <property type="entry name" value="ADXRDTASE"/>
</dbReference>
<protein>
    <submittedName>
        <fullName evidence="1">Phytoene dehydrogenase-like protein</fullName>
    </submittedName>
</protein>
<dbReference type="Gene3D" id="3.50.50.60">
    <property type="entry name" value="FAD/NAD(P)-binding domain"/>
    <property type="match status" value="2"/>
</dbReference>
<dbReference type="InterPro" id="IPR036188">
    <property type="entry name" value="FAD/NAD-bd_sf"/>
</dbReference>
<reference evidence="1 2" key="1">
    <citation type="submission" date="2018-03" db="EMBL/GenBank/DDBJ databases">
        <title>Genomic Encyclopedia of Type Strains, Phase III (KMG-III): the genomes of soil and plant-associated and newly described type strains.</title>
        <authorList>
            <person name="Whitman W."/>
        </authorList>
    </citation>
    <scope>NUCLEOTIDE SEQUENCE [LARGE SCALE GENOMIC DNA]</scope>
    <source>
        <strain evidence="1 2">CGMCC 4.7125</strain>
    </source>
</reference>
<proteinExistence type="predicted"/>
<dbReference type="Proteomes" id="UP000238362">
    <property type="component" value="Unassembled WGS sequence"/>
</dbReference>
<accession>A0A2T0LYJ9</accession>
<dbReference type="PANTHER" id="PTHR10668">
    <property type="entry name" value="PHYTOENE DEHYDROGENASE"/>
    <property type="match status" value="1"/>
</dbReference>
<evidence type="ECO:0000313" key="2">
    <source>
        <dbReference type="Proteomes" id="UP000238362"/>
    </source>
</evidence>
<dbReference type="AlphaFoldDB" id="A0A2T0LYJ9"/>
<organism evidence="1 2">
    <name type="scientific">Prauserella shujinwangii</name>
    <dbReference type="NCBI Taxonomy" id="1453103"/>
    <lineage>
        <taxon>Bacteria</taxon>
        <taxon>Bacillati</taxon>
        <taxon>Actinomycetota</taxon>
        <taxon>Actinomycetes</taxon>
        <taxon>Pseudonocardiales</taxon>
        <taxon>Pseudonocardiaceae</taxon>
        <taxon>Prauserella</taxon>
    </lineage>
</organism>
<dbReference type="RefSeq" id="WP_106177900.1">
    <property type="nucleotide sequence ID" value="NZ_PVNH01000003.1"/>
</dbReference>